<reference evidence="3" key="1">
    <citation type="submission" date="2019-02" db="EMBL/GenBank/DDBJ databases">
        <authorList>
            <person name="Gruber-Vodicka R. H."/>
            <person name="Seah K. B. B."/>
        </authorList>
    </citation>
    <scope>NUCLEOTIDE SEQUENCE</scope>
    <source>
        <strain evidence="3">BECK_M7</strain>
    </source>
</reference>
<gene>
    <name evidence="3" type="ORF">BECKLFY1418B_GA0070995_11007</name>
</gene>
<dbReference type="AlphaFoldDB" id="A0A450UXW2"/>
<dbReference type="GO" id="GO:0015074">
    <property type="term" value="P:DNA integration"/>
    <property type="evidence" value="ECO:0007669"/>
    <property type="project" value="InterPro"/>
</dbReference>
<dbReference type="PROSITE" id="PS51898">
    <property type="entry name" value="TYR_RECOMBINASE"/>
    <property type="match status" value="1"/>
</dbReference>
<dbReference type="SUPFAM" id="SSF56349">
    <property type="entry name" value="DNA breaking-rejoining enzymes"/>
    <property type="match status" value="1"/>
</dbReference>
<dbReference type="EMBL" id="CAADFF010000100">
    <property type="protein sequence ID" value="VFJ97376.1"/>
    <property type="molecule type" value="Genomic_DNA"/>
</dbReference>
<name>A0A450UXW2_9GAMM</name>
<feature type="domain" description="Tyr recombinase" evidence="2">
    <location>
        <begin position="1"/>
        <end position="119"/>
    </location>
</feature>
<evidence type="ECO:0000313" key="3">
    <source>
        <dbReference type="EMBL" id="VFJ97376.1"/>
    </source>
</evidence>
<evidence type="ECO:0000256" key="1">
    <source>
        <dbReference type="ARBA" id="ARBA00023172"/>
    </source>
</evidence>
<dbReference type="GO" id="GO:0003677">
    <property type="term" value="F:DNA binding"/>
    <property type="evidence" value="ECO:0007669"/>
    <property type="project" value="InterPro"/>
</dbReference>
<dbReference type="Pfam" id="PF00589">
    <property type="entry name" value="Phage_integrase"/>
    <property type="match status" value="1"/>
</dbReference>
<organism evidence="3">
    <name type="scientific">Candidatus Kentrum sp. LFY</name>
    <dbReference type="NCBI Taxonomy" id="2126342"/>
    <lineage>
        <taxon>Bacteria</taxon>
        <taxon>Pseudomonadati</taxon>
        <taxon>Pseudomonadota</taxon>
        <taxon>Gammaproteobacteria</taxon>
        <taxon>Candidatus Kentrum</taxon>
    </lineage>
</organism>
<evidence type="ECO:0000259" key="2">
    <source>
        <dbReference type="PROSITE" id="PS51898"/>
    </source>
</evidence>
<sequence length="119" mass="13772">MKPNACSWRPAILSYRVFYFTVYSLGLRLGESLRLRVSDIDAGYWRVYIRNAKGNKNRLVPLPNVTLNLLHRFWRAHCNPALLSPNCQGDLKVTHSDATPLDRAGIWTALHKVYTFLWN</sequence>
<accession>A0A450UXW2</accession>
<dbReference type="InterPro" id="IPR013762">
    <property type="entry name" value="Integrase-like_cat_sf"/>
</dbReference>
<proteinExistence type="predicted"/>
<dbReference type="Gene3D" id="1.10.443.10">
    <property type="entry name" value="Intergrase catalytic core"/>
    <property type="match status" value="1"/>
</dbReference>
<keyword evidence="1" id="KW-0233">DNA recombination</keyword>
<protein>
    <submittedName>
        <fullName evidence="3">Phage integrase family protein</fullName>
    </submittedName>
</protein>
<dbReference type="InterPro" id="IPR002104">
    <property type="entry name" value="Integrase_catalytic"/>
</dbReference>
<dbReference type="InterPro" id="IPR011010">
    <property type="entry name" value="DNA_brk_join_enz"/>
</dbReference>
<dbReference type="GO" id="GO:0006310">
    <property type="term" value="P:DNA recombination"/>
    <property type="evidence" value="ECO:0007669"/>
    <property type="project" value="UniProtKB-KW"/>
</dbReference>